<proteinExistence type="predicted"/>
<evidence type="ECO:0000313" key="3">
    <source>
        <dbReference type="Proteomes" id="UP000289738"/>
    </source>
</evidence>
<keyword evidence="3" id="KW-1185">Reference proteome</keyword>
<protein>
    <submittedName>
        <fullName evidence="2">Uncharacterized protein</fullName>
    </submittedName>
</protein>
<sequence length="421" mass="46591">MFYFIREVRRVGGAHTCLAPTMSQDHRQLDNILICKVILPLIQSNPSVSISVLQGAVRQRYHFKPSYRKVWMAKQKASYNKVPKLLQALQSCCPGTICELRALLYYGGHLISSGPPSPYAWSALASTTLLLSKPLGGLPNLLGMPTLTRDVPEKVKNVPRLAGNRAALCKSCLPVVIPIDVHWGPRNRLLFIELALHPVNLVKLNDVEADEGDDEHPCSPLCFLNKPCNSKSKNNRNQKELPRNTILVLTSSIRNCLAIDTIKGLSSRVDTTGKISDISKTSTAECSRRCLSCLDVLQSTANGMSMQAPPSPKITHGSSQSPQVVPATGDGPDVTPRILLEYLWIIRLWHMVDTVSQPCKLQRERLLLLWPMLRIHRKPGTENLLHQLPCLHVIPPVEITEAPPLPPRACVTLRDMPCPAG</sequence>
<reference evidence="2 3" key="1">
    <citation type="submission" date="2019-01" db="EMBL/GenBank/DDBJ databases">
        <title>Sequencing of cultivated peanut Arachis hypogaea provides insights into genome evolution and oil improvement.</title>
        <authorList>
            <person name="Chen X."/>
        </authorList>
    </citation>
    <scope>NUCLEOTIDE SEQUENCE [LARGE SCALE GENOMIC DNA]</scope>
    <source>
        <strain evidence="3">cv. Fuhuasheng</strain>
        <tissue evidence="2">Leaves</tissue>
    </source>
</reference>
<feature type="region of interest" description="Disordered" evidence="1">
    <location>
        <begin position="306"/>
        <end position="330"/>
    </location>
</feature>
<dbReference type="AlphaFoldDB" id="A0A445C6P0"/>
<organism evidence="2 3">
    <name type="scientific">Arachis hypogaea</name>
    <name type="common">Peanut</name>
    <dbReference type="NCBI Taxonomy" id="3818"/>
    <lineage>
        <taxon>Eukaryota</taxon>
        <taxon>Viridiplantae</taxon>
        <taxon>Streptophyta</taxon>
        <taxon>Embryophyta</taxon>
        <taxon>Tracheophyta</taxon>
        <taxon>Spermatophyta</taxon>
        <taxon>Magnoliopsida</taxon>
        <taxon>eudicotyledons</taxon>
        <taxon>Gunneridae</taxon>
        <taxon>Pentapetalae</taxon>
        <taxon>rosids</taxon>
        <taxon>fabids</taxon>
        <taxon>Fabales</taxon>
        <taxon>Fabaceae</taxon>
        <taxon>Papilionoideae</taxon>
        <taxon>50 kb inversion clade</taxon>
        <taxon>dalbergioids sensu lato</taxon>
        <taxon>Dalbergieae</taxon>
        <taxon>Pterocarpus clade</taxon>
        <taxon>Arachis</taxon>
    </lineage>
</organism>
<comment type="caution">
    <text evidence="2">The sequence shown here is derived from an EMBL/GenBank/DDBJ whole genome shotgun (WGS) entry which is preliminary data.</text>
</comment>
<evidence type="ECO:0000313" key="2">
    <source>
        <dbReference type="EMBL" id="RYR46594.1"/>
    </source>
</evidence>
<dbReference type="EMBL" id="SDMP01000007">
    <property type="protein sequence ID" value="RYR46594.1"/>
    <property type="molecule type" value="Genomic_DNA"/>
</dbReference>
<accession>A0A445C6P0</accession>
<dbReference type="Proteomes" id="UP000289738">
    <property type="component" value="Chromosome A07"/>
</dbReference>
<gene>
    <name evidence="2" type="ORF">Ahy_A07g032338</name>
</gene>
<name>A0A445C6P0_ARAHY</name>
<evidence type="ECO:0000256" key="1">
    <source>
        <dbReference type="SAM" id="MobiDB-lite"/>
    </source>
</evidence>